<keyword evidence="7" id="KW-1185">Reference proteome</keyword>
<dbReference type="PROSITE" id="PS50181">
    <property type="entry name" value="FBOX"/>
    <property type="match status" value="1"/>
</dbReference>
<dbReference type="SUPFAM" id="SSF55874">
    <property type="entry name" value="ATPase domain of HSP90 chaperone/DNA topoisomerase II/histidine kinase"/>
    <property type="match status" value="1"/>
</dbReference>
<dbReference type="InterPro" id="IPR017451">
    <property type="entry name" value="F-box-assoc_interact_dom"/>
</dbReference>
<comment type="similarity">
    <text evidence="1">Belongs to the heat shock protein 90 family.</text>
</comment>
<evidence type="ECO:0000313" key="6">
    <source>
        <dbReference type="EMBL" id="WVZ02320.1"/>
    </source>
</evidence>
<dbReference type="PANTHER" id="PTHR11528">
    <property type="entry name" value="HEAT SHOCK PROTEIN 90 FAMILY MEMBER"/>
    <property type="match status" value="1"/>
</dbReference>
<sequence>MANDEMLVFKDVMSPSLRQMNKTFYSNKEIFFHELINNASNALDKIQFERNTHKNISDDRLIRIVPHKANKTLSIIDFGIGLTKEDLAYNFGVGFYSAFLVAHKVIVTSKRNDHDQYIWESQPGAFFIVTKDINAQQPSRGTNITLFLNDNQLDYLEESTIKNLIIKYCQHISHHIYLWNENNKDYWQLINIWFHDQERDNTLLPQRHMNHLPDDLVPSILSKLPLKSLKRFGCVRRSWTLLFENSHFMNLIRNNFIRNHYTYYEDACLVLNLTLVHHRYNSSLFLSSGERFQNMEKLSWPSQIPEDFGQLYILGSSSIHGIFCLHAHYNQQPAILWNPAINEFKVIPPSPFDYVADFIEILIVYHGFGYDCVRDDYKVIRKVVYAEKTDDDDDKLSHDILTVGCVWEMYSLRNNSWTNLQFGVGIPSSSDIKNKFYLEGMCHWWGSEDDFIENLISFDLINNVWIMTPPPLDIPMDAYDNFEMYLVNRELFLLNGSIALMSNYAQTTTFYISILIEVGKKETWTKLFVFGPIPYITFPIGIRNMGNILFQTDDGDLAWFDSSTHILQKLGVNVHGRFCQLVFYKESLIRIERINS</sequence>
<evidence type="ECO:0000256" key="3">
    <source>
        <dbReference type="ARBA" id="ARBA00022840"/>
    </source>
</evidence>
<dbReference type="InterPro" id="IPR001810">
    <property type="entry name" value="F-box_dom"/>
</dbReference>
<dbReference type="NCBIfam" id="TIGR01640">
    <property type="entry name" value="F_box_assoc_1"/>
    <property type="match status" value="1"/>
</dbReference>
<dbReference type="EMBL" id="CP144694">
    <property type="protein sequence ID" value="WVZ02320.1"/>
    <property type="molecule type" value="Genomic_DNA"/>
</dbReference>
<dbReference type="PRINTS" id="PR00775">
    <property type="entry name" value="HEATSHOCK90"/>
</dbReference>
<dbReference type="SUPFAM" id="SSF81383">
    <property type="entry name" value="F-box domain"/>
    <property type="match status" value="1"/>
</dbReference>
<dbReference type="GO" id="GO:0005524">
    <property type="term" value="F:ATP binding"/>
    <property type="evidence" value="ECO:0007669"/>
    <property type="project" value="UniProtKB-KW"/>
</dbReference>
<dbReference type="InterPro" id="IPR013187">
    <property type="entry name" value="F-box-assoc_dom_typ3"/>
</dbReference>
<name>A0AAQ3N4I0_VIGMU</name>
<dbReference type="InterPro" id="IPR036890">
    <property type="entry name" value="HATPase_C_sf"/>
</dbReference>
<proteinExistence type="inferred from homology"/>
<dbReference type="AlphaFoldDB" id="A0AAQ3N4I0"/>
<reference evidence="6 7" key="1">
    <citation type="journal article" date="2023" name="Life. Sci Alliance">
        <title>Evolutionary insights into 3D genome organization and epigenetic landscape of Vigna mungo.</title>
        <authorList>
            <person name="Junaid A."/>
            <person name="Singh B."/>
            <person name="Bhatia S."/>
        </authorList>
    </citation>
    <scope>NUCLEOTIDE SEQUENCE [LARGE SCALE GENOMIC DNA]</scope>
    <source>
        <strain evidence="6">Urdbean</strain>
    </source>
</reference>
<keyword evidence="4" id="KW-0143">Chaperone</keyword>
<evidence type="ECO:0000256" key="4">
    <source>
        <dbReference type="ARBA" id="ARBA00023186"/>
    </source>
</evidence>
<keyword evidence="3" id="KW-0067">ATP-binding</keyword>
<evidence type="ECO:0000256" key="1">
    <source>
        <dbReference type="ARBA" id="ARBA00008239"/>
    </source>
</evidence>
<evidence type="ECO:0000259" key="5">
    <source>
        <dbReference type="PROSITE" id="PS50181"/>
    </source>
</evidence>
<dbReference type="Pfam" id="PF08268">
    <property type="entry name" value="FBA_3"/>
    <property type="match status" value="1"/>
</dbReference>
<keyword evidence="2" id="KW-0547">Nucleotide-binding</keyword>
<accession>A0AAQ3N4I0</accession>
<dbReference type="InterPro" id="IPR020575">
    <property type="entry name" value="Hsp90_N"/>
</dbReference>
<organism evidence="6 7">
    <name type="scientific">Vigna mungo</name>
    <name type="common">Black gram</name>
    <name type="synonym">Phaseolus mungo</name>
    <dbReference type="NCBI Taxonomy" id="3915"/>
    <lineage>
        <taxon>Eukaryota</taxon>
        <taxon>Viridiplantae</taxon>
        <taxon>Streptophyta</taxon>
        <taxon>Embryophyta</taxon>
        <taxon>Tracheophyta</taxon>
        <taxon>Spermatophyta</taxon>
        <taxon>Magnoliopsida</taxon>
        <taxon>eudicotyledons</taxon>
        <taxon>Gunneridae</taxon>
        <taxon>Pentapetalae</taxon>
        <taxon>rosids</taxon>
        <taxon>fabids</taxon>
        <taxon>Fabales</taxon>
        <taxon>Fabaceae</taxon>
        <taxon>Papilionoideae</taxon>
        <taxon>50 kb inversion clade</taxon>
        <taxon>NPAAA clade</taxon>
        <taxon>indigoferoid/millettioid clade</taxon>
        <taxon>Phaseoleae</taxon>
        <taxon>Vigna</taxon>
    </lineage>
</organism>
<protein>
    <recommendedName>
        <fullName evidence="5">F-box domain-containing protein</fullName>
    </recommendedName>
</protein>
<evidence type="ECO:0000313" key="7">
    <source>
        <dbReference type="Proteomes" id="UP001374535"/>
    </source>
</evidence>
<dbReference type="GO" id="GO:0140662">
    <property type="term" value="F:ATP-dependent protein folding chaperone"/>
    <property type="evidence" value="ECO:0007669"/>
    <property type="project" value="InterPro"/>
</dbReference>
<dbReference type="InterPro" id="IPR036047">
    <property type="entry name" value="F-box-like_dom_sf"/>
</dbReference>
<dbReference type="GO" id="GO:0016887">
    <property type="term" value="F:ATP hydrolysis activity"/>
    <property type="evidence" value="ECO:0007669"/>
    <property type="project" value="InterPro"/>
</dbReference>
<dbReference type="GO" id="GO:0051082">
    <property type="term" value="F:unfolded protein binding"/>
    <property type="evidence" value="ECO:0007669"/>
    <property type="project" value="InterPro"/>
</dbReference>
<gene>
    <name evidence="6" type="ORF">V8G54_023126</name>
</gene>
<dbReference type="Proteomes" id="UP001374535">
    <property type="component" value="Chromosome 7"/>
</dbReference>
<feature type="domain" description="F-box" evidence="5">
    <location>
        <begin position="206"/>
        <end position="251"/>
    </location>
</feature>
<evidence type="ECO:0000256" key="2">
    <source>
        <dbReference type="ARBA" id="ARBA00022741"/>
    </source>
</evidence>
<dbReference type="InterPro" id="IPR001404">
    <property type="entry name" value="Hsp90_fam"/>
</dbReference>
<dbReference type="Gene3D" id="3.30.565.10">
    <property type="entry name" value="Histidine kinase-like ATPase, C-terminal domain"/>
    <property type="match status" value="1"/>
</dbReference>